<protein>
    <recommendedName>
        <fullName evidence="1">2EXR domain-containing protein</fullName>
    </recommendedName>
</protein>
<reference evidence="2 3" key="1">
    <citation type="submission" date="2017-12" db="EMBL/GenBank/DDBJ databases">
        <title>Comparative genomics of Botrytis spp.</title>
        <authorList>
            <person name="Valero-Jimenez C.A."/>
            <person name="Tapia P."/>
            <person name="Veloso J."/>
            <person name="Silva-Moreno E."/>
            <person name="Staats M."/>
            <person name="Valdes J.H."/>
            <person name="Van Kan J.A.L."/>
        </authorList>
    </citation>
    <scope>NUCLEOTIDE SEQUENCE [LARGE SCALE GENOMIC DNA]</scope>
    <source>
        <strain evidence="2 3">MUCL11595</strain>
    </source>
</reference>
<feature type="domain" description="2EXR" evidence="1">
    <location>
        <begin position="80"/>
        <end position="204"/>
    </location>
</feature>
<dbReference type="PANTHER" id="PTHR35910">
    <property type="entry name" value="2EXR DOMAIN-CONTAINING PROTEIN"/>
    <property type="match status" value="1"/>
</dbReference>
<dbReference type="AlphaFoldDB" id="A0A4Z1HWY9"/>
<comment type="caution">
    <text evidence="2">The sequence shown here is derived from an EMBL/GenBank/DDBJ whole genome shotgun (WGS) entry which is preliminary data.</text>
</comment>
<dbReference type="EMBL" id="PQXN01000213">
    <property type="protein sequence ID" value="TGO49287.1"/>
    <property type="molecule type" value="Genomic_DNA"/>
</dbReference>
<evidence type="ECO:0000259" key="1">
    <source>
        <dbReference type="Pfam" id="PF20150"/>
    </source>
</evidence>
<proteinExistence type="predicted"/>
<accession>A0A4Z1HWY9</accession>
<evidence type="ECO:0000313" key="2">
    <source>
        <dbReference type="EMBL" id="TGO49287.1"/>
    </source>
</evidence>
<sequence length="364" mass="41847">MIISVYLNTFNKQKKQQQQNSAASEISSTSIPHLIVMEPTSLLPHELVPVSIEDGTSVIIHNDIEGDRLALQQIQSAEIFPYFNRFPWVVRYNIWLHCFTPRRVDLREGVKDPADETGFIDRPCPKARSSLPPTAFVNHESRKMTLNHYYRLTQPIATESRWFSPATIKVLHHLFSATRLVKQPSSTLSSNCNVIYFNPEIDHLFLTMDAFRSSSTPQYLLDIFQCDGESSSIIDKIEYIELYCTGPSGINTHGARALNILKNLKAMKVVFGKEPGEPDERRETLVTFDMTQRGHTFSEMGHMKITELIDGTRCIPYYKENNEKERVKFADQRPHGLVPMLGLVGLYMYHNRRYLKQVVTSFIF</sequence>
<name>A0A4Z1HWY9_9HELO</name>
<gene>
    <name evidence="2" type="ORF">BCON_0214g00020</name>
</gene>
<dbReference type="PANTHER" id="PTHR35910:SF1">
    <property type="entry name" value="2EXR DOMAIN-CONTAINING PROTEIN"/>
    <property type="match status" value="1"/>
</dbReference>
<evidence type="ECO:0000313" key="3">
    <source>
        <dbReference type="Proteomes" id="UP000297527"/>
    </source>
</evidence>
<keyword evidence="3" id="KW-1185">Reference proteome</keyword>
<dbReference type="InterPro" id="IPR045518">
    <property type="entry name" value="2EXR"/>
</dbReference>
<organism evidence="2 3">
    <name type="scientific">Botryotinia convoluta</name>
    <dbReference type="NCBI Taxonomy" id="54673"/>
    <lineage>
        <taxon>Eukaryota</taxon>
        <taxon>Fungi</taxon>
        <taxon>Dikarya</taxon>
        <taxon>Ascomycota</taxon>
        <taxon>Pezizomycotina</taxon>
        <taxon>Leotiomycetes</taxon>
        <taxon>Helotiales</taxon>
        <taxon>Sclerotiniaceae</taxon>
        <taxon>Botryotinia</taxon>
    </lineage>
</organism>
<dbReference type="OrthoDB" id="3473305at2759"/>
<dbReference type="Pfam" id="PF20150">
    <property type="entry name" value="2EXR"/>
    <property type="match status" value="1"/>
</dbReference>
<dbReference type="Proteomes" id="UP000297527">
    <property type="component" value="Unassembled WGS sequence"/>
</dbReference>